<dbReference type="EMBL" id="FSRG01000006">
    <property type="protein sequence ID" value="SIO27421.1"/>
    <property type="molecule type" value="Genomic_DNA"/>
</dbReference>
<keyword evidence="4" id="KW-0282">Flagellum</keyword>
<evidence type="ECO:0000256" key="2">
    <source>
        <dbReference type="ARBA" id="ARBA00022840"/>
    </source>
</evidence>
<evidence type="ECO:0000313" key="5">
    <source>
        <dbReference type="Proteomes" id="UP000184694"/>
    </source>
</evidence>
<keyword evidence="5" id="KW-1185">Reference proteome</keyword>
<dbReference type="InterPro" id="IPR033875">
    <property type="entry name" value="FlhG"/>
</dbReference>
<dbReference type="PANTHER" id="PTHR43384:SF4">
    <property type="entry name" value="CELLULOSE BIOSYNTHESIS PROTEIN BCSQ-RELATED"/>
    <property type="match status" value="1"/>
</dbReference>
<evidence type="ECO:0000256" key="1">
    <source>
        <dbReference type="ARBA" id="ARBA00022741"/>
    </source>
</evidence>
<dbReference type="GO" id="GO:0009898">
    <property type="term" value="C:cytoplasmic side of plasma membrane"/>
    <property type="evidence" value="ECO:0007669"/>
    <property type="project" value="TreeGrafter"/>
</dbReference>
<evidence type="ECO:0000259" key="3">
    <source>
        <dbReference type="Pfam" id="PF01656"/>
    </source>
</evidence>
<evidence type="ECO:0000313" key="4">
    <source>
        <dbReference type="EMBL" id="SIO27421.1"/>
    </source>
</evidence>
<dbReference type="InterPro" id="IPR050625">
    <property type="entry name" value="ParA/MinD_ATPase"/>
</dbReference>
<dbReference type="InterPro" id="IPR002586">
    <property type="entry name" value="CobQ/CobB/MinD/ParA_Nub-bd_dom"/>
</dbReference>
<dbReference type="PANTHER" id="PTHR43384">
    <property type="entry name" value="SEPTUM SITE-DETERMINING PROTEIN MIND HOMOLOG, CHLOROPLASTIC-RELATED"/>
    <property type="match status" value="1"/>
</dbReference>
<dbReference type="InterPro" id="IPR027417">
    <property type="entry name" value="P-loop_NTPase"/>
</dbReference>
<feature type="domain" description="CobQ/CobB/MinD/ParA nucleotide binding" evidence="3">
    <location>
        <begin position="9"/>
        <end position="226"/>
    </location>
</feature>
<dbReference type="PIRSF" id="PIRSF003092">
    <property type="entry name" value="MinD"/>
    <property type="match status" value="1"/>
</dbReference>
<dbReference type="STRING" id="1121457.SAMN02745161_2440"/>
<accession>A0A1N6I5Z6</accession>
<proteinExistence type="predicted"/>
<gene>
    <name evidence="4" type="ORF">SAMN02745161_2440</name>
</gene>
<dbReference type="Pfam" id="PF01656">
    <property type="entry name" value="CbiA"/>
    <property type="match status" value="1"/>
</dbReference>
<dbReference type="AlphaFoldDB" id="A0A1N6I5Z6"/>
<dbReference type="Proteomes" id="UP000184694">
    <property type="component" value="Unassembled WGS sequence"/>
</dbReference>
<keyword evidence="2" id="KW-0067">ATP-binding</keyword>
<dbReference type="RefSeq" id="WP_074217215.1">
    <property type="nucleotide sequence ID" value="NZ_FSRG01000006.1"/>
</dbReference>
<reference evidence="5" key="1">
    <citation type="submission" date="2016-11" db="EMBL/GenBank/DDBJ databases">
        <authorList>
            <person name="Varghese N."/>
            <person name="Submissions S."/>
        </authorList>
    </citation>
    <scope>NUCLEOTIDE SEQUENCE [LARGE SCALE GENOMIC DNA]</scope>
    <source>
        <strain evidence="5">DSM 17456</strain>
    </source>
</reference>
<dbReference type="GO" id="GO:0016887">
    <property type="term" value="F:ATP hydrolysis activity"/>
    <property type="evidence" value="ECO:0007669"/>
    <property type="project" value="TreeGrafter"/>
</dbReference>
<dbReference type="CDD" id="cd02038">
    <property type="entry name" value="FlhG-like"/>
    <property type="match status" value="1"/>
</dbReference>
<organism evidence="4 5">
    <name type="scientific">Halodesulfovibrio marinisediminis DSM 17456</name>
    <dbReference type="NCBI Taxonomy" id="1121457"/>
    <lineage>
        <taxon>Bacteria</taxon>
        <taxon>Pseudomonadati</taxon>
        <taxon>Thermodesulfobacteriota</taxon>
        <taxon>Desulfovibrionia</taxon>
        <taxon>Desulfovibrionales</taxon>
        <taxon>Desulfovibrionaceae</taxon>
        <taxon>Halodesulfovibrio</taxon>
    </lineage>
</organism>
<name>A0A1N6I5Z6_9BACT</name>
<dbReference type="GO" id="GO:0005829">
    <property type="term" value="C:cytosol"/>
    <property type="evidence" value="ECO:0007669"/>
    <property type="project" value="TreeGrafter"/>
</dbReference>
<dbReference type="Gene3D" id="3.40.50.300">
    <property type="entry name" value="P-loop containing nucleotide triphosphate hydrolases"/>
    <property type="match status" value="1"/>
</dbReference>
<keyword evidence="1" id="KW-0547">Nucleotide-binding</keyword>
<dbReference type="GO" id="GO:0051782">
    <property type="term" value="P:negative regulation of cell division"/>
    <property type="evidence" value="ECO:0007669"/>
    <property type="project" value="TreeGrafter"/>
</dbReference>
<dbReference type="GO" id="GO:0005524">
    <property type="term" value="F:ATP binding"/>
    <property type="evidence" value="ECO:0007669"/>
    <property type="project" value="UniProtKB-KW"/>
</dbReference>
<keyword evidence="4" id="KW-0969">Cilium</keyword>
<dbReference type="InterPro" id="IPR025501">
    <property type="entry name" value="MinD_FleN"/>
</dbReference>
<sequence>MKAKNTLTISILSGKGGVGKTNIALNLGYCMYRGGFPVMLMDCDLGLANLDVLLGVTPDVNMQSLLDTDTPAEEVAYPIEPDGFDFLPAASGVPELVEMDSDLRNLLFQRLDPLFSNYEYLLMDLGAGITPTVLAFAAMTRIRIVVVTPEPTSLTDSYALMKVLSTQHNVKDFYIIVNQAEDKAEETSTYNRLATACERFLGFTPEFLGGIAQDKMVPESVRKQVPLMKNAPNSRAAKDIFAIAVKLQKIKKSMLEDISKSIFTKSTSDLSN</sequence>
<dbReference type="SUPFAM" id="SSF52540">
    <property type="entry name" value="P-loop containing nucleoside triphosphate hydrolases"/>
    <property type="match status" value="1"/>
</dbReference>
<keyword evidence="4" id="KW-0966">Cell projection</keyword>
<dbReference type="OrthoDB" id="9773088at2"/>
<protein>
    <submittedName>
        <fullName evidence="4">Flagellar biosynthesis protein FlhG</fullName>
    </submittedName>
</protein>